<feature type="binding site" evidence="9">
    <location>
        <position position="221"/>
    </location>
    <ligand>
        <name>phosphate</name>
        <dbReference type="ChEBI" id="CHEBI:43474"/>
    </ligand>
</feature>
<dbReference type="Proteomes" id="UP000574717">
    <property type="component" value="Unassembled WGS sequence"/>
</dbReference>
<dbReference type="EMBL" id="BLRU01000046">
    <property type="protein sequence ID" value="GFP19191.1"/>
    <property type="molecule type" value="Genomic_DNA"/>
</dbReference>
<evidence type="ECO:0000313" key="11">
    <source>
        <dbReference type="EMBL" id="GFP19191.1"/>
    </source>
</evidence>
<feature type="domain" description="Nucleoside phosphorylase" evidence="10">
    <location>
        <begin position="34"/>
        <end position="278"/>
    </location>
</feature>
<evidence type="ECO:0000313" key="13">
    <source>
        <dbReference type="EMBL" id="GFP40290.1"/>
    </source>
</evidence>
<evidence type="ECO:0000256" key="4">
    <source>
        <dbReference type="ARBA" id="ARBA00022553"/>
    </source>
</evidence>
<evidence type="ECO:0000256" key="3">
    <source>
        <dbReference type="ARBA" id="ARBA00006751"/>
    </source>
</evidence>
<evidence type="ECO:0000256" key="6">
    <source>
        <dbReference type="ARBA" id="ARBA00022679"/>
    </source>
</evidence>
<dbReference type="SUPFAM" id="SSF53167">
    <property type="entry name" value="Purine and uridine phosphorylases"/>
    <property type="match status" value="1"/>
</dbReference>
<dbReference type="FunFam" id="3.40.50.1580:FF:000010">
    <property type="entry name" value="Purine nucleoside phosphorylase"/>
    <property type="match status" value="1"/>
</dbReference>
<dbReference type="PANTHER" id="PTHR11904:SF9">
    <property type="entry name" value="PURINE NUCLEOSIDE PHOSPHORYLASE-RELATED"/>
    <property type="match status" value="1"/>
</dbReference>
<dbReference type="InterPro" id="IPR035994">
    <property type="entry name" value="Nucleoside_phosphorylase_sf"/>
</dbReference>
<dbReference type="NCBIfam" id="NF006054">
    <property type="entry name" value="PRK08202.1"/>
    <property type="match status" value="1"/>
</dbReference>
<dbReference type="Proteomes" id="UP000569018">
    <property type="component" value="Unassembled WGS sequence"/>
</dbReference>
<feature type="binding site" evidence="9">
    <location>
        <position position="39"/>
    </location>
    <ligand>
        <name>phosphate</name>
        <dbReference type="ChEBI" id="CHEBI:43474"/>
    </ligand>
</feature>
<evidence type="ECO:0000256" key="1">
    <source>
        <dbReference type="ARBA" id="ARBA00002678"/>
    </source>
</evidence>
<dbReference type="Pfam" id="PF01048">
    <property type="entry name" value="PNP_UDP_1"/>
    <property type="match status" value="1"/>
</dbReference>
<dbReference type="NCBIfam" id="TIGR01700">
    <property type="entry name" value="PNPH"/>
    <property type="match status" value="1"/>
</dbReference>
<dbReference type="GO" id="GO:0004731">
    <property type="term" value="F:purine-nucleoside phosphorylase activity"/>
    <property type="evidence" value="ECO:0007669"/>
    <property type="project" value="UniProtKB-EC"/>
</dbReference>
<comment type="pathway">
    <text evidence="2 8">Purine metabolism; purine nucleoside salvage.</text>
</comment>
<dbReference type="NCBIfam" id="TIGR01697">
    <property type="entry name" value="PNPH-PUNA-XAPA"/>
    <property type="match status" value="1"/>
</dbReference>
<evidence type="ECO:0000259" key="10">
    <source>
        <dbReference type="Pfam" id="PF01048"/>
    </source>
</evidence>
<dbReference type="PANTHER" id="PTHR11904">
    <property type="entry name" value="METHYLTHIOADENOSINE/PURINE NUCLEOSIDE PHOSPHORYLASE"/>
    <property type="match status" value="1"/>
</dbReference>
<keyword evidence="4" id="KW-0597">Phosphoprotein</keyword>
<name>A0A6V8NIJ8_9ACTN</name>
<comment type="function">
    <text evidence="1">The purine nucleoside phosphorylases catalyze the phosphorolytic breakdown of the N-glycosidic bond in the beta-(deoxy)ribonucleoside molecules, with the formation of the corresponding free purine bases and pentose-1-phosphate. Cleaves guanosine, inosine, 2'-deoxyguanosine and 2'-deoxyinosine.</text>
</comment>
<feature type="binding site" evidence="9">
    <location>
        <begin position="90"/>
        <end position="92"/>
    </location>
    <ligand>
        <name>phosphate</name>
        <dbReference type="ChEBI" id="CHEBI:43474"/>
    </ligand>
</feature>
<evidence type="ECO:0000256" key="7">
    <source>
        <dbReference type="ARBA" id="ARBA00048556"/>
    </source>
</evidence>
<evidence type="ECO:0000313" key="12">
    <source>
        <dbReference type="EMBL" id="GFP37462.1"/>
    </source>
</evidence>
<reference evidence="14 15" key="1">
    <citation type="journal article" date="2020" name="Front. Microbiol.">
        <title>Single-cell genomics of novel Actinobacteria with the Wood-Ljungdahl pathway discovered in a serpentinizing system.</title>
        <authorList>
            <person name="Merino N."/>
            <person name="Kawai M."/>
            <person name="Boyd E.S."/>
            <person name="Colman D.R."/>
            <person name="McGlynn S.E."/>
            <person name="Nealson K.H."/>
            <person name="Kurokawa K."/>
            <person name="Hongoh Y."/>
        </authorList>
    </citation>
    <scope>NUCLEOTIDE SEQUENCE [LARGE SCALE GENOMIC DNA]</scope>
    <source>
        <strain evidence="11 16">S03</strain>
        <strain evidence="12 14">S44</strain>
        <strain evidence="13 15">S47</strain>
    </source>
</reference>
<dbReference type="AlphaFoldDB" id="A0A6V8NIJ8"/>
<dbReference type="InterPro" id="IPR000845">
    <property type="entry name" value="Nucleoside_phosphorylase_d"/>
</dbReference>
<organism evidence="11 16">
    <name type="scientific">Candidatus Hakubella thermalkaliphila</name>
    <dbReference type="NCBI Taxonomy" id="2754717"/>
    <lineage>
        <taxon>Bacteria</taxon>
        <taxon>Bacillati</taxon>
        <taxon>Actinomycetota</taxon>
        <taxon>Actinomycetota incertae sedis</taxon>
        <taxon>Candidatus Hakubellales</taxon>
        <taxon>Candidatus Hakubellaceae</taxon>
        <taxon>Candidatus Hakubella</taxon>
    </lineage>
</organism>
<feature type="binding site" evidence="9">
    <location>
        <position position="70"/>
    </location>
    <ligand>
        <name>phosphate</name>
        <dbReference type="ChEBI" id="CHEBI:43474"/>
    </ligand>
</feature>
<keyword evidence="6 8" id="KW-0808">Transferase</keyword>
<dbReference type="GO" id="GO:0005737">
    <property type="term" value="C:cytoplasm"/>
    <property type="evidence" value="ECO:0007669"/>
    <property type="project" value="TreeGrafter"/>
</dbReference>
<dbReference type="PIRSF" id="PIRSF000477">
    <property type="entry name" value="PurNPase"/>
    <property type="match status" value="1"/>
</dbReference>
<feature type="binding site" evidence="9">
    <location>
        <position position="244"/>
    </location>
    <ligand>
        <name>a purine D-ribonucleoside</name>
        <dbReference type="ChEBI" id="CHEBI:142355"/>
    </ligand>
</feature>
<dbReference type="EMBL" id="BLSD01000194">
    <property type="protein sequence ID" value="GFP40290.1"/>
    <property type="molecule type" value="Genomic_DNA"/>
</dbReference>
<comment type="caution">
    <text evidence="11">The sequence shown here is derived from an EMBL/GenBank/DDBJ whole genome shotgun (WGS) entry which is preliminary data.</text>
</comment>
<dbReference type="EC" id="2.4.2.1" evidence="8"/>
<gene>
    <name evidence="11" type="ORF">HKBW3S03_00696</name>
    <name evidence="12" type="ORF">HKBW3S44_01142</name>
    <name evidence="13" type="ORF">HKBW3S47_01986</name>
</gene>
<dbReference type="GO" id="GO:0009116">
    <property type="term" value="P:nucleoside metabolic process"/>
    <property type="evidence" value="ECO:0007669"/>
    <property type="project" value="InterPro"/>
</dbReference>
<evidence type="ECO:0000256" key="2">
    <source>
        <dbReference type="ARBA" id="ARBA00005058"/>
    </source>
</evidence>
<dbReference type="UniPathway" id="UPA00606"/>
<sequence length="285" mass="30943">MVDPGRYSLEEVWSQYPAAVEFIRSHTNLKPRVALILGSGLGVMGEEIVEATAIPYKQIPGFPTSTIVGHEGNLVLGTWKGCPVVAMQGRFHRYEGYSLKQVTFPVLVMHKLEAQILIVTNAAGGINRSFSAGDLMLITDHINLMGDNPLQGPNDESLGLRFPDMSQAYDPWLRSLAQEVASQQGLDLRQGIYAGVQGPTFETPAEIRMLRAMGADAVGMSTVPEVIVANYLGMRVLGLSCITNMAAGILPQPLSHEEVLETSSRVMPVFIKLISGILAKVQELL</sequence>
<evidence type="ECO:0000256" key="9">
    <source>
        <dbReference type="PIRSR" id="PIRSR000477-2"/>
    </source>
</evidence>
<dbReference type="CDD" id="cd09009">
    <property type="entry name" value="PNP-EcPNPII_like"/>
    <property type="match status" value="1"/>
</dbReference>
<proteinExistence type="inferred from homology"/>
<dbReference type="EMBL" id="BLSC01000093">
    <property type="protein sequence ID" value="GFP37462.1"/>
    <property type="molecule type" value="Genomic_DNA"/>
</dbReference>
<comment type="catalytic activity">
    <reaction evidence="7">
        <text>a purine 2'-deoxy-D-ribonucleoside + phosphate = a purine nucleobase + 2-deoxy-alpha-D-ribose 1-phosphate</text>
        <dbReference type="Rhea" id="RHEA:36431"/>
        <dbReference type="ChEBI" id="CHEBI:26386"/>
        <dbReference type="ChEBI" id="CHEBI:43474"/>
        <dbReference type="ChEBI" id="CHEBI:57259"/>
        <dbReference type="ChEBI" id="CHEBI:142361"/>
        <dbReference type="EC" id="2.4.2.1"/>
    </reaction>
</comment>
<evidence type="ECO:0000313" key="16">
    <source>
        <dbReference type="Proteomes" id="UP000574717"/>
    </source>
</evidence>
<dbReference type="Gene3D" id="3.40.50.1580">
    <property type="entry name" value="Nucleoside phosphorylase domain"/>
    <property type="match status" value="1"/>
</dbReference>
<comment type="similarity">
    <text evidence="3 8">Belongs to the PNP/MTAP phosphorylase family.</text>
</comment>
<accession>A0A6V8NIJ8</accession>
<evidence type="ECO:0000256" key="5">
    <source>
        <dbReference type="ARBA" id="ARBA00022676"/>
    </source>
</evidence>
<evidence type="ECO:0000313" key="15">
    <source>
        <dbReference type="Proteomes" id="UP000569018"/>
    </source>
</evidence>
<feature type="binding site" evidence="9">
    <location>
        <position position="122"/>
    </location>
    <ligand>
        <name>phosphate</name>
        <dbReference type="ChEBI" id="CHEBI:43474"/>
    </ligand>
</feature>
<dbReference type="Proteomes" id="UP000561271">
    <property type="component" value="Unassembled WGS sequence"/>
</dbReference>
<keyword evidence="5 8" id="KW-0328">Glycosyltransferase</keyword>
<dbReference type="InterPro" id="IPR011270">
    <property type="entry name" value="Pur_Nuc_Pase_Ino/Guo-sp"/>
</dbReference>
<evidence type="ECO:0000313" key="14">
    <source>
        <dbReference type="Proteomes" id="UP000561271"/>
    </source>
</evidence>
<feature type="binding site" evidence="9">
    <location>
        <position position="202"/>
    </location>
    <ligand>
        <name>a purine D-ribonucleoside</name>
        <dbReference type="ChEBI" id="CHEBI:142355"/>
    </ligand>
</feature>
<dbReference type="InterPro" id="IPR011268">
    <property type="entry name" value="Purine_phosphorylase"/>
</dbReference>
<evidence type="ECO:0000256" key="8">
    <source>
        <dbReference type="PIRNR" id="PIRNR000477"/>
    </source>
</evidence>
<protein>
    <recommendedName>
        <fullName evidence="8">Purine nucleoside phosphorylase</fullName>
        <ecNumber evidence="8">2.4.2.1</ecNumber>
    </recommendedName>
    <alternativeName>
        <fullName evidence="8">Inosine-guanosine phosphorylase</fullName>
    </alternativeName>
</protein>